<comment type="similarity">
    <text evidence="2 4">Belongs to the class-V pyridoxal-phosphate-dependent aminotransferase family.</text>
</comment>
<proteinExistence type="inferred from homology"/>
<dbReference type="PANTHER" id="PTHR21152:SF40">
    <property type="entry name" value="ALANINE--GLYOXYLATE AMINOTRANSFERASE"/>
    <property type="match status" value="1"/>
</dbReference>
<comment type="caution">
    <text evidence="7">The sequence shown here is derived from an EMBL/GenBank/DDBJ whole genome shotgun (WGS) entry which is preliminary data.</text>
</comment>
<evidence type="ECO:0000313" key="7">
    <source>
        <dbReference type="EMBL" id="MFN2976819.1"/>
    </source>
</evidence>
<dbReference type="InterPro" id="IPR015421">
    <property type="entry name" value="PyrdxlP-dep_Trfase_major"/>
</dbReference>
<feature type="domain" description="Aminotransferase class V" evidence="6">
    <location>
        <begin position="26"/>
        <end position="279"/>
    </location>
</feature>
<dbReference type="SUPFAM" id="SSF53383">
    <property type="entry name" value="PLP-dependent transferases"/>
    <property type="match status" value="1"/>
</dbReference>
<gene>
    <name evidence="7" type="ORF">ACK2TP_13700</name>
</gene>
<sequence length="430" mass="45626">MIRKIRLFTPGPTPLLPAAQFAMAAADIHHRTPEFRALFTKVLAQLKDFVGTKSDVIVLSSSGTGAMEASVSNLTSPGDRVLVLSAGKFGERWTALAKAFGCAVDVVEAPYGETFSIDKVKEALKLETRAVFMQATETSTGARHCVPAVAKLLKDSNSEALLVVDAITGLGTSHFDMDGWGVDVMIGGSQKAVMIPPGLSYLAVSDRAWDRMEATYNPRYYFDLRKERKNAVKGESAYTPPVALIAALGAALDYIAAQAATPENPAGSLVEGRKKLVENAETIAAMTRAAVTALGFRLFAPECPSAAATAVYAPEGVDSGIICKELKGRFGATITNGQGEMQGKIFRFAHLGFFDSLDTIALVGALEHVVATKLNMPGFEWGKGLIAAQKVLAGRKPNQAAEQTCICGRTDACCSLQHPDYGAGTVKPVH</sequence>
<dbReference type="Gene3D" id="3.90.1150.10">
    <property type="entry name" value="Aspartate Aminotransferase, domain 1"/>
    <property type="match status" value="1"/>
</dbReference>
<comment type="cofactor">
    <cofactor evidence="1 5">
        <name>pyridoxal 5'-phosphate</name>
        <dbReference type="ChEBI" id="CHEBI:597326"/>
    </cofactor>
</comment>
<evidence type="ECO:0000259" key="6">
    <source>
        <dbReference type="Pfam" id="PF00266"/>
    </source>
</evidence>
<dbReference type="RefSeq" id="WP_263414994.1">
    <property type="nucleotide sequence ID" value="NZ_BAABBH010000001.1"/>
</dbReference>
<name>A0ABW9KLZ7_9BACT</name>
<reference evidence="7 8" key="1">
    <citation type="submission" date="2024-12" db="EMBL/GenBank/DDBJ databases">
        <authorList>
            <person name="Lee Y."/>
        </authorList>
    </citation>
    <scope>NUCLEOTIDE SEQUENCE [LARGE SCALE GENOMIC DNA]</scope>
    <source>
        <strain evidence="7 8">03SUJ4</strain>
    </source>
</reference>
<keyword evidence="7" id="KW-0808">Transferase</keyword>
<dbReference type="PIRSF" id="PIRSF000524">
    <property type="entry name" value="SPT"/>
    <property type="match status" value="1"/>
</dbReference>
<dbReference type="InterPro" id="IPR015424">
    <property type="entry name" value="PyrdxlP-dep_Trfase"/>
</dbReference>
<accession>A0ABW9KLZ7</accession>
<dbReference type="PROSITE" id="PS00595">
    <property type="entry name" value="AA_TRANSFER_CLASS_5"/>
    <property type="match status" value="1"/>
</dbReference>
<evidence type="ECO:0000256" key="2">
    <source>
        <dbReference type="ARBA" id="ARBA00009236"/>
    </source>
</evidence>
<dbReference type="InterPro" id="IPR024169">
    <property type="entry name" value="SP_NH2Trfase/AEP_transaminase"/>
</dbReference>
<keyword evidence="7" id="KW-0032">Aminotransferase</keyword>
<dbReference type="Proteomes" id="UP001634747">
    <property type="component" value="Unassembled WGS sequence"/>
</dbReference>
<keyword evidence="8" id="KW-1185">Reference proteome</keyword>
<evidence type="ECO:0000256" key="5">
    <source>
        <dbReference type="RuleBase" id="RU004504"/>
    </source>
</evidence>
<dbReference type="InterPro" id="IPR015422">
    <property type="entry name" value="PyrdxlP-dep_Trfase_small"/>
</dbReference>
<evidence type="ECO:0000256" key="4">
    <source>
        <dbReference type="RuleBase" id="RU004075"/>
    </source>
</evidence>
<keyword evidence="3" id="KW-0663">Pyridoxal phosphate</keyword>
<dbReference type="InterPro" id="IPR020578">
    <property type="entry name" value="Aminotrans_V_PyrdxlP_BS"/>
</dbReference>
<protein>
    <submittedName>
        <fullName evidence="7">Pyridoxal-phosphate-dependent aminotransferase family protein</fullName>
    </submittedName>
</protein>
<evidence type="ECO:0000256" key="1">
    <source>
        <dbReference type="ARBA" id="ARBA00001933"/>
    </source>
</evidence>
<evidence type="ECO:0000256" key="3">
    <source>
        <dbReference type="ARBA" id="ARBA00022898"/>
    </source>
</evidence>
<dbReference type="EMBL" id="JBJYXY010000001">
    <property type="protein sequence ID" value="MFN2976819.1"/>
    <property type="molecule type" value="Genomic_DNA"/>
</dbReference>
<dbReference type="Pfam" id="PF00266">
    <property type="entry name" value="Aminotran_5"/>
    <property type="match status" value="1"/>
</dbReference>
<evidence type="ECO:0000313" key="8">
    <source>
        <dbReference type="Proteomes" id="UP001634747"/>
    </source>
</evidence>
<dbReference type="Gene3D" id="3.40.640.10">
    <property type="entry name" value="Type I PLP-dependent aspartate aminotransferase-like (Major domain)"/>
    <property type="match status" value="1"/>
</dbReference>
<dbReference type="InterPro" id="IPR000192">
    <property type="entry name" value="Aminotrans_V_dom"/>
</dbReference>
<dbReference type="PANTHER" id="PTHR21152">
    <property type="entry name" value="AMINOTRANSFERASE CLASS V"/>
    <property type="match status" value="1"/>
</dbReference>
<dbReference type="GO" id="GO:0008483">
    <property type="term" value="F:transaminase activity"/>
    <property type="evidence" value="ECO:0007669"/>
    <property type="project" value="UniProtKB-KW"/>
</dbReference>
<organism evidence="7 8">
    <name type="scientific">Terriglobus aquaticus</name>
    <dbReference type="NCBI Taxonomy" id="940139"/>
    <lineage>
        <taxon>Bacteria</taxon>
        <taxon>Pseudomonadati</taxon>
        <taxon>Acidobacteriota</taxon>
        <taxon>Terriglobia</taxon>
        <taxon>Terriglobales</taxon>
        <taxon>Acidobacteriaceae</taxon>
        <taxon>Terriglobus</taxon>
    </lineage>
</organism>